<evidence type="ECO:0000313" key="4">
    <source>
        <dbReference type="Proteomes" id="UP000194632"/>
    </source>
</evidence>
<keyword evidence="2" id="KW-0812">Transmembrane</keyword>
<dbReference type="EMBL" id="NGFO01000030">
    <property type="protein sequence ID" value="OUC76637.1"/>
    <property type="molecule type" value="Genomic_DNA"/>
</dbReference>
<feature type="region of interest" description="Disordered" evidence="1">
    <location>
        <begin position="1"/>
        <end position="66"/>
    </location>
</feature>
<gene>
    <name evidence="3" type="ORF">CA982_21250</name>
</gene>
<accession>A0A243Q5J1</accession>
<keyword evidence="2" id="KW-0472">Membrane</keyword>
<sequence>MTHPYDPGHPGAGRPGPTPSGHQSPYGQPSSPQPPFPDGGYGPSGGFGQPGSYGGYPPAVPPPRKDRAGMRRWGKILTLLGVVILVLSVAVGVILAVAGIGNVVDQADKAFQVDPTAEQYYDAGDEFQLFSTSASNDVPACEITGPAALASGTNTTTEFTFNGSGVESFDSFEVVESGTYSFRCDSPAVVASLDASGIFSGVGGVLLAVFGGGLGGLLALVGIVLWIIAGRKPSTA</sequence>
<comment type="caution">
    <text evidence="3">The sequence shown here is derived from an EMBL/GenBank/DDBJ whole genome shotgun (WGS) entry which is preliminary data.</text>
</comment>
<proteinExistence type="predicted"/>
<reference evidence="3 4" key="1">
    <citation type="submission" date="2017-05" db="EMBL/GenBank/DDBJ databases">
        <title>Biotechnological potential of actinobacteria isolated from South African environments.</title>
        <authorList>
            <person name="Le Roes-Hill M."/>
            <person name="Prins A."/>
            <person name="Durrell K.A."/>
        </authorList>
    </citation>
    <scope>NUCLEOTIDE SEQUENCE [LARGE SCALE GENOMIC DNA]</scope>
    <source>
        <strain evidence="3">BS2</strain>
    </source>
</reference>
<feature type="compositionally biased region" description="Low complexity" evidence="1">
    <location>
        <begin position="19"/>
        <end position="30"/>
    </location>
</feature>
<evidence type="ECO:0000256" key="2">
    <source>
        <dbReference type="SAM" id="Phobius"/>
    </source>
</evidence>
<keyword evidence="2" id="KW-1133">Transmembrane helix</keyword>
<feature type="compositionally biased region" description="Gly residues" evidence="1">
    <location>
        <begin position="39"/>
        <end position="54"/>
    </location>
</feature>
<evidence type="ECO:0000256" key="1">
    <source>
        <dbReference type="SAM" id="MobiDB-lite"/>
    </source>
</evidence>
<dbReference type="AlphaFoldDB" id="A0A243Q5J1"/>
<feature type="transmembrane region" description="Helical" evidence="2">
    <location>
        <begin position="205"/>
        <end position="229"/>
    </location>
</feature>
<dbReference type="OrthoDB" id="4381926at2"/>
<organism evidence="3 4">
    <name type="scientific">Gordonia lacunae</name>
    <dbReference type="NCBI Taxonomy" id="417102"/>
    <lineage>
        <taxon>Bacteria</taxon>
        <taxon>Bacillati</taxon>
        <taxon>Actinomycetota</taxon>
        <taxon>Actinomycetes</taxon>
        <taxon>Mycobacteriales</taxon>
        <taxon>Gordoniaceae</taxon>
        <taxon>Gordonia</taxon>
    </lineage>
</organism>
<keyword evidence="4" id="KW-1185">Reference proteome</keyword>
<evidence type="ECO:0000313" key="3">
    <source>
        <dbReference type="EMBL" id="OUC76637.1"/>
    </source>
</evidence>
<dbReference type="RefSeq" id="WP_086537179.1">
    <property type="nucleotide sequence ID" value="NZ_NGFO01000030.1"/>
</dbReference>
<feature type="transmembrane region" description="Helical" evidence="2">
    <location>
        <begin position="76"/>
        <end position="100"/>
    </location>
</feature>
<dbReference type="Proteomes" id="UP000194632">
    <property type="component" value="Unassembled WGS sequence"/>
</dbReference>
<name>A0A243Q5J1_9ACTN</name>
<evidence type="ECO:0008006" key="5">
    <source>
        <dbReference type="Google" id="ProtNLM"/>
    </source>
</evidence>
<protein>
    <recommendedName>
        <fullName evidence="5">DUF4333 domain-containing protein</fullName>
    </recommendedName>
</protein>